<evidence type="ECO:0000259" key="8">
    <source>
        <dbReference type="PROSITE" id="PS50928"/>
    </source>
</evidence>
<evidence type="ECO:0000313" key="9">
    <source>
        <dbReference type="EMBL" id="PCS03257.1"/>
    </source>
</evidence>
<dbReference type="STRING" id="1122154.SAMN02746068_01660"/>
<accession>A0A1K2HH53</accession>
<dbReference type="SUPFAM" id="SSF161098">
    <property type="entry name" value="MetI-like"/>
    <property type="match status" value="1"/>
</dbReference>
<dbReference type="InterPro" id="IPR043429">
    <property type="entry name" value="ArtM/GltK/GlnP/TcyL/YhdX-like"/>
</dbReference>
<evidence type="ECO:0000256" key="5">
    <source>
        <dbReference type="ARBA" id="ARBA00022989"/>
    </source>
</evidence>
<dbReference type="GO" id="GO:0043190">
    <property type="term" value="C:ATP-binding cassette (ABC) transporter complex"/>
    <property type="evidence" value="ECO:0007669"/>
    <property type="project" value="InterPro"/>
</dbReference>
<dbReference type="InterPro" id="IPR000515">
    <property type="entry name" value="MetI-like"/>
</dbReference>
<dbReference type="RefSeq" id="WP_072353633.1">
    <property type="nucleotide sequence ID" value="NZ_FPKS01000010.1"/>
</dbReference>
<dbReference type="GO" id="GO:0022857">
    <property type="term" value="F:transmembrane transporter activity"/>
    <property type="evidence" value="ECO:0007669"/>
    <property type="project" value="InterPro"/>
</dbReference>
<reference evidence="10 11" key="2">
    <citation type="submission" date="2016-11" db="EMBL/GenBank/DDBJ databases">
        <authorList>
            <person name="Jaros S."/>
            <person name="Januszkiewicz K."/>
            <person name="Wedrychowicz H."/>
        </authorList>
    </citation>
    <scope>NUCLEOTIDE SEQUENCE [LARGE SCALE GENOMIC DNA]</scope>
    <source>
        <strain evidence="10 11">DSM 22330</strain>
    </source>
</reference>
<evidence type="ECO:0000313" key="10">
    <source>
        <dbReference type="EMBL" id="SFZ75610.1"/>
    </source>
</evidence>
<dbReference type="Pfam" id="PF00528">
    <property type="entry name" value="BPD_transp_1"/>
    <property type="match status" value="1"/>
</dbReference>
<gene>
    <name evidence="9" type="ORF">RR45_GL000279</name>
    <name evidence="10" type="ORF">SAMN02746068_01660</name>
</gene>
<evidence type="ECO:0000256" key="3">
    <source>
        <dbReference type="ARBA" id="ARBA00022475"/>
    </source>
</evidence>
<evidence type="ECO:0000313" key="11">
    <source>
        <dbReference type="Proteomes" id="UP000185655"/>
    </source>
</evidence>
<dbReference type="GO" id="GO:0015833">
    <property type="term" value="P:peptide transport"/>
    <property type="evidence" value="ECO:0007669"/>
    <property type="project" value="UniProtKB-KW"/>
</dbReference>
<dbReference type="EMBL" id="FPKS01000010">
    <property type="protein sequence ID" value="SFZ75610.1"/>
    <property type="molecule type" value="Genomic_DNA"/>
</dbReference>
<dbReference type="CDD" id="cd06261">
    <property type="entry name" value="TM_PBP2"/>
    <property type="match status" value="1"/>
</dbReference>
<keyword evidence="12" id="KW-1185">Reference proteome</keyword>
<protein>
    <submittedName>
        <fullName evidence="9">Amino acid ABC transporter permease</fullName>
    </submittedName>
    <submittedName>
        <fullName evidence="10">L-cystine transport system permease protein</fullName>
    </submittedName>
</protein>
<comment type="similarity">
    <text evidence="7">Belongs to the binding-protein-dependent transport system permease family.</text>
</comment>
<keyword evidence="4 7" id="KW-0812">Transmembrane</keyword>
<dbReference type="NCBIfam" id="TIGR01726">
    <property type="entry name" value="HEQRo_perm_3TM"/>
    <property type="match status" value="1"/>
</dbReference>
<dbReference type="PROSITE" id="PS50928">
    <property type="entry name" value="ABC_TM1"/>
    <property type="match status" value="1"/>
</dbReference>
<evidence type="ECO:0000256" key="4">
    <source>
        <dbReference type="ARBA" id="ARBA00022692"/>
    </source>
</evidence>
<dbReference type="Gene3D" id="1.10.3720.10">
    <property type="entry name" value="MetI-like"/>
    <property type="match status" value="1"/>
</dbReference>
<keyword evidence="5 7" id="KW-1133">Transmembrane helix</keyword>
<evidence type="ECO:0000256" key="7">
    <source>
        <dbReference type="RuleBase" id="RU363032"/>
    </source>
</evidence>
<dbReference type="PANTHER" id="PTHR30614:SF45">
    <property type="entry name" value="L-CYSTINE TRANSPORT SYSTEM PERMEASE PROTEIN TCYL"/>
    <property type="match status" value="1"/>
</dbReference>
<feature type="transmembrane region" description="Helical" evidence="7">
    <location>
        <begin position="197"/>
        <end position="216"/>
    </location>
</feature>
<evidence type="ECO:0000256" key="6">
    <source>
        <dbReference type="ARBA" id="ARBA00023136"/>
    </source>
</evidence>
<dbReference type="InterPro" id="IPR010065">
    <property type="entry name" value="AA_ABC_transptr_permease_3TM"/>
</dbReference>
<comment type="subcellular location">
    <subcellularLocation>
        <location evidence="1 7">Cell membrane</location>
        <topology evidence="1 7">Multi-pass membrane protein</topology>
    </subcellularLocation>
</comment>
<dbReference type="Proteomes" id="UP000218979">
    <property type="component" value="Unassembled WGS sequence"/>
</dbReference>
<keyword evidence="6 7" id="KW-0472">Membrane</keyword>
<dbReference type="AlphaFoldDB" id="A0A1K2HH53"/>
<dbReference type="GO" id="GO:0015031">
    <property type="term" value="P:protein transport"/>
    <property type="evidence" value="ECO:0007669"/>
    <property type="project" value="UniProtKB-KW"/>
</dbReference>
<dbReference type="GO" id="GO:0006865">
    <property type="term" value="P:amino acid transport"/>
    <property type="evidence" value="ECO:0007669"/>
    <property type="project" value="TreeGrafter"/>
</dbReference>
<reference evidence="9 12" key="1">
    <citation type="submission" date="2014-12" db="EMBL/GenBank/DDBJ databases">
        <title>Draft genome sequences of 10 type strains of Lactococcus.</title>
        <authorList>
            <person name="Sun Z."/>
            <person name="Zhong Z."/>
            <person name="Liu W."/>
            <person name="Zhang W."/>
            <person name="Zhang H."/>
        </authorList>
    </citation>
    <scope>NUCLEOTIDE SEQUENCE [LARGE SCALE GENOMIC DNA]</scope>
    <source>
        <strain evidence="9 12">DSM 22330</strain>
    </source>
</reference>
<dbReference type="EMBL" id="JXJT01000010">
    <property type="protein sequence ID" value="PCS03257.1"/>
    <property type="molecule type" value="Genomic_DNA"/>
</dbReference>
<keyword evidence="2 7" id="KW-0813">Transport</keyword>
<name>A0A1K2HH53_9LACT</name>
<organism evidence="10 11">
    <name type="scientific">Pseudolactococcus chungangensis CAU 28 = DSM 22330</name>
    <dbReference type="NCBI Taxonomy" id="1122154"/>
    <lineage>
        <taxon>Bacteria</taxon>
        <taxon>Bacillati</taxon>
        <taxon>Bacillota</taxon>
        <taxon>Bacilli</taxon>
        <taxon>Lactobacillales</taxon>
        <taxon>Streptococcaceae</taxon>
        <taxon>Pseudolactococcus</taxon>
    </lineage>
</organism>
<sequence>MNQLFNIELAEKYFPKILSALPTTLLIVFVATIIGLVLGALIAMIRIEKVPVLTQLSAVFVSFIRGTPILVQLFIVFYGLPEVLKMMGLDISELNKMYYLYVTYGLNTAAFQSETIRAAILSVPEHQLEASLASGLTKQQAYLKVILPQAIQVAVPSFGTATISLLQDTSLAFTIGVLDVIGRAQALGAVTMHIFEGYVDAALIFIVCSILLELFFKWIERKTSYDAVTRQSKMAISKRKNRLKTNLDHLSQETTQPVVVKTTLSEELL</sequence>
<evidence type="ECO:0000256" key="2">
    <source>
        <dbReference type="ARBA" id="ARBA00022448"/>
    </source>
</evidence>
<dbReference type="InterPro" id="IPR035906">
    <property type="entry name" value="MetI-like_sf"/>
</dbReference>
<keyword evidence="3" id="KW-1003">Cell membrane</keyword>
<feature type="domain" description="ABC transmembrane type-1" evidence="8">
    <location>
        <begin position="21"/>
        <end position="216"/>
    </location>
</feature>
<dbReference type="PANTHER" id="PTHR30614">
    <property type="entry name" value="MEMBRANE COMPONENT OF AMINO ACID ABC TRANSPORTER"/>
    <property type="match status" value="1"/>
</dbReference>
<dbReference type="OrthoDB" id="9805999at2"/>
<feature type="transmembrane region" description="Helical" evidence="7">
    <location>
        <begin position="56"/>
        <end position="80"/>
    </location>
</feature>
<evidence type="ECO:0000313" key="12">
    <source>
        <dbReference type="Proteomes" id="UP000218979"/>
    </source>
</evidence>
<feature type="transmembrane region" description="Helical" evidence="7">
    <location>
        <begin position="20"/>
        <end position="44"/>
    </location>
</feature>
<proteinExistence type="inferred from homology"/>
<evidence type="ECO:0000256" key="1">
    <source>
        <dbReference type="ARBA" id="ARBA00004651"/>
    </source>
</evidence>
<dbReference type="Proteomes" id="UP000185655">
    <property type="component" value="Unassembled WGS sequence"/>
</dbReference>